<feature type="region of interest" description="Disordered" evidence="1">
    <location>
        <begin position="1"/>
        <end position="43"/>
    </location>
</feature>
<dbReference type="OrthoDB" id="424402at2759"/>
<dbReference type="RefSeq" id="XP_007911786.1">
    <property type="nucleotide sequence ID" value="XM_007913595.1"/>
</dbReference>
<gene>
    <name evidence="3" type="ORF">UCRPA7_1006</name>
</gene>
<dbReference type="AlphaFoldDB" id="R8BVT7"/>
<accession>R8BVT7</accession>
<dbReference type="EMBL" id="KB932820">
    <property type="protein sequence ID" value="EOO03462.1"/>
    <property type="molecule type" value="Genomic_DNA"/>
</dbReference>
<dbReference type="HOGENOM" id="CLU_057902_3_0_1"/>
<dbReference type="GeneID" id="19321115"/>
<proteinExistence type="predicted"/>
<dbReference type="InterPro" id="IPR002775">
    <property type="entry name" value="DNA/RNA-bd_Alba-like"/>
</dbReference>
<dbReference type="KEGG" id="tmn:UCRPA7_1006"/>
<evidence type="ECO:0000313" key="3">
    <source>
        <dbReference type="EMBL" id="EOO03462.1"/>
    </source>
</evidence>
<evidence type="ECO:0000313" key="4">
    <source>
        <dbReference type="Proteomes" id="UP000014074"/>
    </source>
</evidence>
<dbReference type="eggNOG" id="ENOG502SW4P">
    <property type="taxonomic scope" value="Eukaryota"/>
</dbReference>
<name>R8BVT7_PHAM7</name>
<organism evidence="3 4">
    <name type="scientific">Phaeoacremonium minimum (strain UCR-PA7)</name>
    <name type="common">Esca disease fungus</name>
    <name type="synonym">Togninia minima</name>
    <dbReference type="NCBI Taxonomy" id="1286976"/>
    <lineage>
        <taxon>Eukaryota</taxon>
        <taxon>Fungi</taxon>
        <taxon>Dikarya</taxon>
        <taxon>Ascomycota</taxon>
        <taxon>Pezizomycotina</taxon>
        <taxon>Sordariomycetes</taxon>
        <taxon>Sordariomycetidae</taxon>
        <taxon>Togniniales</taxon>
        <taxon>Togniniaceae</taxon>
        <taxon>Phaeoacremonium</taxon>
    </lineage>
</organism>
<feature type="domain" description="DNA/RNA-binding protein Alba-like" evidence="2">
    <location>
        <begin position="62"/>
        <end position="134"/>
    </location>
</feature>
<reference evidence="4" key="1">
    <citation type="journal article" date="2013" name="Genome Announc.">
        <title>Draft genome sequence of the ascomycete Phaeoacremonium aleophilum strain UCR-PA7, a causal agent of the esca disease complex in grapevines.</title>
        <authorList>
            <person name="Blanco-Ulate B."/>
            <person name="Rolshausen P."/>
            <person name="Cantu D."/>
        </authorList>
    </citation>
    <scope>NUCLEOTIDE SEQUENCE [LARGE SCALE GENOMIC DNA]</scope>
    <source>
        <strain evidence="4">UCR-PA7</strain>
    </source>
</reference>
<keyword evidence="4" id="KW-1185">Reference proteome</keyword>
<dbReference type="Pfam" id="PF01918">
    <property type="entry name" value="Alba"/>
    <property type="match status" value="1"/>
</dbReference>
<protein>
    <recommendedName>
        <fullName evidence="2">DNA/RNA-binding protein Alba-like domain-containing protein</fullName>
    </recommendedName>
</protein>
<evidence type="ECO:0000259" key="2">
    <source>
        <dbReference type="Pfam" id="PF01918"/>
    </source>
</evidence>
<evidence type="ECO:0000256" key="1">
    <source>
        <dbReference type="SAM" id="MobiDB-lite"/>
    </source>
</evidence>
<dbReference type="Proteomes" id="UP000014074">
    <property type="component" value="Unassembled WGS sequence"/>
</dbReference>
<sequence>MKRKHSTTGDAVIPASGTPGATVQPKRVRTGPAPPHVPNTLPMQPHEDVLAELKPKYDVKTLSVISSTPIAKRVEQVLAHLGRFHPSDMSVLPGVVLVHARADQAGKMTSVVELVKRRVHEAEQKWFQYNRLYEVSVEPRRAAERSIIEDTVLGDHGGGSEEEDDFEVMQTPFERAVHKEPEVTMKPYMSIMLSRVPILELQAKDYITRQSNSDQIEYLRKKRLGII</sequence>
<dbReference type="GO" id="GO:0003676">
    <property type="term" value="F:nucleic acid binding"/>
    <property type="evidence" value="ECO:0007669"/>
    <property type="project" value="InterPro"/>
</dbReference>